<dbReference type="InterPro" id="IPR003609">
    <property type="entry name" value="Pan_app"/>
</dbReference>
<evidence type="ECO:0000259" key="18">
    <source>
        <dbReference type="PROSITE" id="PS50927"/>
    </source>
</evidence>
<dbReference type="Gene3D" id="2.90.10.10">
    <property type="entry name" value="Bulb-type lectin domain"/>
    <property type="match status" value="1"/>
</dbReference>
<dbReference type="Pfam" id="PF13947">
    <property type="entry name" value="GUB_WAK_bind"/>
    <property type="match status" value="1"/>
</dbReference>
<organism evidence="20 21">
    <name type="scientific">Cinnamomum micranthum f. kanehirae</name>
    <dbReference type="NCBI Taxonomy" id="337451"/>
    <lineage>
        <taxon>Eukaryota</taxon>
        <taxon>Viridiplantae</taxon>
        <taxon>Streptophyta</taxon>
        <taxon>Embryophyta</taxon>
        <taxon>Tracheophyta</taxon>
        <taxon>Spermatophyta</taxon>
        <taxon>Magnoliopsida</taxon>
        <taxon>Magnoliidae</taxon>
        <taxon>Laurales</taxon>
        <taxon>Lauraceae</taxon>
        <taxon>Cinnamomum</taxon>
    </lineage>
</organism>
<dbReference type="PROSITE" id="PS50948">
    <property type="entry name" value="PAN"/>
    <property type="match status" value="1"/>
</dbReference>
<keyword evidence="13" id="KW-0325">Glycoprotein</keyword>
<evidence type="ECO:0000256" key="13">
    <source>
        <dbReference type="ARBA" id="ARBA00023180"/>
    </source>
</evidence>
<keyword evidence="20" id="KW-0430">Lectin</keyword>
<keyword evidence="6 16" id="KW-0732">Signal</keyword>
<keyword evidence="7" id="KW-0547">Nucleotide-binding</keyword>
<dbReference type="SMART" id="SM00220">
    <property type="entry name" value="S_TKc"/>
    <property type="match status" value="1"/>
</dbReference>
<dbReference type="FunFam" id="2.90.10.10:FF:000005">
    <property type="entry name" value="G-type lectin S-receptor-like serine/threonine-protein kinase"/>
    <property type="match status" value="1"/>
</dbReference>
<dbReference type="GO" id="GO:0005524">
    <property type="term" value="F:ATP binding"/>
    <property type="evidence" value="ECO:0007669"/>
    <property type="project" value="UniProtKB-KW"/>
</dbReference>
<dbReference type="CDD" id="cd14066">
    <property type="entry name" value="STKc_IRAK"/>
    <property type="match status" value="1"/>
</dbReference>
<dbReference type="Pfam" id="PF00954">
    <property type="entry name" value="S_locus_glycop"/>
    <property type="match status" value="1"/>
</dbReference>
<dbReference type="SMART" id="SM00108">
    <property type="entry name" value="B_lectin"/>
    <property type="match status" value="1"/>
</dbReference>
<gene>
    <name evidence="20" type="ORF">CKAN_01383600</name>
</gene>
<keyword evidence="4" id="KW-0808">Transferase</keyword>
<evidence type="ECO:0000256" key="14">
    <source>
        <dbReference type="SAM" id="MobiDB-lite"/>
    </source>
</evidence>
<name>A0A443P2S3_9MAGN</name>
<evidence type="ECO:0000259" key="17">
    <source>
        <dbReference type="PROSITE" id="PS50011"/>
    </source>
</evidence>
<evidence type="ECO:0000256" key="2">
    <source>
        <dbReference type="ARBA" id="ARBA00022475"/>
    </source>
</evidence>
<evidence type="ECO:0000256" key="4">
    <source>
        <dbReference type="ARBA" id="ARBA00022679"/>
    </source>
</evidence>
<dbReference type="InterPro" id="IPR008271">
    <property type="entry name" value="Ser/Thr_kinase_AS"/>
</dbReference>
<keyword evidence="3" id="KW-0723">Serine/threonine-protein kinase</keyword>
<keyword evidence="8 20" id="KW-0418">Kinase</keyword>
<dbReference type="FunFam" id="1.10.510.10:FF:000060">
    <property type="entry name" value="G-type lectin S-receptor-like serine/threonine-protein kinase"/>
    <property type="match status" value="1"/>
</dbReference>
<dbReference type="InterPro" id="IPR000719">
    <property type="entry name" value="Prot_kinase_dom"/>
</dbReference>
<dbReference type="GO" id="GO:0048544">
    <property type="term" value="P:recognition of pollen"/>
    <property type="evidence" value="ECO:0007669"/>
    <property type="project" value="InterPro"/>
</dbReference>
<feature type="signal peptide" evidence="16">
    <location>
        <begin position="1"/>
        <end position="24"/>
    </location>
</feature>
<keyword evidence="9" id="KW-0067">ATP-binding</keyword>
<feature type="region of interest" description="Disordered" evidence="14">
    <location>
        <begin position="1052"/>
        <end position="1089"/>
    </location>
</feature>
<accession>A0A443P2S3</accession>
<dbReference type="CDD" id="cd01098">
    <property type="entry name" value="PAN_AP_plant"/>
    <property type="match status" value="1"/>
</dbReference>
<dbReference type="PANTHER" id="PTHR27002">
    <property type="entry name" value="RECEPTOR-LIKE SERINE/THREONINE-PROTEIN KINASE SD1-8"/>
    <property type="match status" value="1"/>
</dbReference>
<keyword evidence="21" id="KW-1185">Reference proteome</keyword>
<evidence type="ECO:0000256" key="8">
    <source>
        <dbReference type="ARBA" id="ARBA00022777"/>
    </source>
</evidence>
<comment type="caution">
    <text evidence="20">The sequence shown here is derived from an EMBL/GenBank/DDBJ whole genome shotgun (WGS) entry which is preliminary data.</text>
</comment>
<feature type="domain" description="Bulb-type lectin" evidence="18">
    <location>
        <begin position="27"/>
        <end position="150"/>
    </location>
</feature>
<dbReference type="PROSITE" id="PS00108">
    <property type="entry name" value="PROTEIN_KINASE_ST"/>
    <property type="match status" value="1"/>
</dbReference>
<dbReference type="Pfam" id="PF11883">
    <property type="entry name" value="DUF3403"/>
    <property type="match status" value="1"/>
</dbReference>
<dbReference type="OrthoDB" id="1741851at2759"/>
<sequence length="1089" mass="122472">MSWSNRLIFALMTTTFFISSLLSSARMDTMIPGQSLRHWQGLISEGNEFALGFFSPGESKNFYVAIWYYKLPTETQTVVWVANRDSPVADNNGVFAFLDDGNLAVLDGTENLLWKTNVSTNETRLDAVLLDSGNLVLKDGGKILWQSFDYPFDTLLPSMKIGVNPITRSNRLLTSREKYDDVGKGRLSFGVDPHSQNQLFIWDNSRTPSWQSGDWNGAYFRDIQVVDKNFLFYFTKNSSGDEVYFMYSSPYKYTRLVMDVSGQLQFWIWYEPAGQWRLGWSTWADGCDFPFKCGVNSICKRKNSPVCSCLPGYEPVSAGNWTTGNWGDGCHWKGGLQCGKEDKFWRQLSNMYVPDIDAFGMKRNGTSIEDCKNWCRGNCSCSAYAYQIPVRARNDRNPICYLWFSDLWGLRDEVDDYRSYFYNDQSLDLHLRVALSETRALCLSCGKTKIPYPLSTEEGCGDPAYRSFYCDNSTGQLYFILFNVSYQIASINPDAQTFVIKPEATGICSEANLPSQDIHLNNNQPFYITNKTTILLFNCTTPLHISLNCDSSGPCYEYIGDRTTSCHHSIKCCSYTSRGFPSTALSVGVLNTPCSTYTTIVNVNLSPASSWDIGLEIGWAPFREPKCNLVEDCKHWPNTKCMPDGSAERRKRCICNANFQWDEKMVNCSAGHQSALGDGNKNGRNLKKSKPSLVVVVLPVVMGSAVLVTILYCLWRMRIMKKGNKDIILNVSLSHLRGRDMLDINNLGEHGKKGLDIPFVPFDIIAAATENFSDSNKLGQGGFGPVYKGKISEGKEIAVKRLSKSSGQGLEEFKNEVILIAKLQHRNLVRLLGYCIEGDEKMLLYEYMPNKSLDAFLFDQSRSKFLDWEKRYTIILGVARGLLYLHQDSRLRIIHRDLKTSNILLDEEMNPKISDFGMARIFGGGETQENTNRVVGTYGYMSPEYALEGAFSVKSDVFSFGVVLLEIISGKKNTGFYTYKQSLNLLGHAWQLWNENKGLDLMDQSLKETYKEPEVLKCVCIGLLCVEEDARARPTMASVLAMLISETPTIPSPKQPAFVSRNLTEGSSSSNTQGSHSQSGMTISTIGGR</sequence>
<dbReference type="EMBL" id="QPKB01000005">
    <property type="protein sequence ID" value="RWR84996.1"/>
    <property type="molecule type" value="Genomic_DNA"/>
</dbReference>
<dbReference type="InterPro" id="IPR001245">
    <property type="entry name" value="Ser-Thr/Tyr_kinase_cat_dom"/>
</dbReference>
<keyword evidence="20" id="KW-0675">Receptor</keyword>
<comment type="subcellular location">
    <subcellularLocation>
        <location evidence="1">Cell membrane</location>
        <topology evidence="1">Single-pass type I membrane protein</topology>
    </subcellularLocation>
</comment>
<dbReference type="PANTHER" id="PTHR27002:SF181">
    <property type="entry name" value="RECEPTOR-LIKE SERINE_THREONINE-PROTEIN KINASE"/>
    <property type="match status" value="1"/>
</dbReference>
<dbReference type="InterPro" id="IPR021820">
    <property type="entry name" value="S-locus_recpt_kinase_C"/>
</dbReference>
<evidence type="ECO:0000256" key="6">
    <source>
        <dbReference type="ARBA" id="ARBA00022729"/>
    </source>
</evidence>
<dbReference type="SUPFAM" id="SSF51110">
    <property type="entry name" value="alpha-D-mannose-specific plant lectins"/>
    <property type="match status" value="1"/>
</dbReference>
<feature type="chain" id="PRO_5019042447" evidence="16">
    <location>
        <begin position="25"/>
        <end position="1089"/>
    </location>
</feature>
<evidence type="ECO:0000256" key="11">
    <source>
        <dbReference type="ARBA" id="ARBA00023136"/>
    </source>
</evidence>
<evidence type="ECO:0000256" key="1">
    <source>
        <dbReference type="ARBA" id="ARBA00004251"/>
    </source>
</evidence>
<dbReference type="STRING" id="337451.A0A443P2S3"/>
<dbReference type="GO" id="GO:0005886">
    <property type="term" value="C:plasma membrane"/>
    <property type="evidence" value="ECO:0007669"/>
    <property type="project" value="UniProtKB-SubCell"/>
</dbReference>
<keyword evidence="5 15" id="KW-0812">Transmembrane</keyword>
<evidence type="ECO:0000313" key="20">
    <source>
        <dbReference type="EMBL" id="RWR84996.1"/>
    </source>
</evidence>
<dbReference type="FunFam" id="3.30.200.20:FF:001037">
    <property type="entry name" value="Putative G-type lectin S-receptor-like serine/threonine-protein kinase"/>
    <property type="match status" value="1"/>
</dbReference>
<protein>
    <submittedName>
        <fullName evidence="20">Putative G-type lectin S-receptor-like serine/threonine-protein kinase</fullName>
    </submittedName>
</protein>
<dbReference type="InterPro" id="IPR000858">
    <property type="entry name" value="S_locus_glycoprot_dom"/>
</dbReference>
<evidence type="ECO:0000256" key="7">
    <source>
        <dbReference type="ARBA" id="ARBA00022741"/>
    </source>
</evidence>
<dbReference type="Proteomes" id="UP000283530">
    <property type="component" value="Unassembled WGS sequence"/>
</dbReference>
<dbReference type="InterPro" id="IPR001480">
    <property type="entry name" value="Bulb-type_lectin_dom"/>
</dbReference>
<keyword evidence="2" id="KW-1003">Cell membrane</keyword>
<dbReference type="InterPro" id="IPR025287">
    <property type="entry name" value="WAK_GUB"/>
</dbReference>
<dbReference type="GO" id="GO:0030247">
    <property type="term" value="F:polysaccharide binding"/>
    <property type="evidence" value="ECO:0007669"/>
    <property type="project" value="InterPro"/>
</dbReference>
<feature type="domain" description="Apple" evidence="19">
    <location>
        <begin position="338"/>
        <end position="426"/>
    </location>
</feature>
<evidence type="ECO:0000256" key="10">
    <source>
        <dbReference type="ARBA" id="ARBA00022989"/>
    </source>
</evidence>
<dbReference type="SUPFAM" id="SSF56112">
    <property type="entry name" value="Protein kinase-like (PK-like)"/>
    <property type="match status" value="1"/>
</dbReference>
<evidence type="ECO:0000259" key="19">
    <source>
        <dbReference type="PROSITE" id="PS50948"/>
    </source>
</evidence>
<dbReference type="Gene3D" id="3.30.200.20">
    <property type="entry name" value="Phosphorylase Kinase, domain 1"/>
    <property type="match status" value="1"/>
</dbReference>
<dbReference type="CDD" id="cd00028">
    <property type="entry name" value="B_lectin"/>
    <property type="match status" value="1"/>
</dbReference>
<dbReference type="Pfam" id="PF08276">
    <property type="entry name" value="PAN_2"/>
    <property type="match status" value="1"/>
</dbReference>
<dbReference type="PROSITE" id="PS50011">
    <property type="entry name" value="PROTEIN_KINASE_DOM"/>
    <property type="match status" value="1"/>
</dbReference>
<feature type="transmembrane region" description="Helical" evidence="15">
    <location>
        <begin position="693"/>
        <end position="715"/>
    </location>
</feature>
<dbReference type="AlphaFoldDB" id="A0A443P2S3"/>
<dbReference type="Pfam" id="PF01453">
    <property type="entry name" value="B_lectin"/>
    <property type="match status" value="1"/>
</dbReference>
<dbReference type="Pfam" id="PF07714">
    <property type="entry name" value="PK_Tyr_Ser-Thr"/>
    <property type="match status" value="1"/>
</dbReference>
<evidence type="ECO:0000313" key="21">
    <source>
        <dbReference type="Proteomes" id="UP000283530"/>
    </source>
</evidence>
<keyword evidence="10 15" id="KW-1133">Transmembrane helix</keyword>
<evidence type="ECO:0000256" key="12">
    <source>
        <dbReference type="ARBA" id="ARBA00023157"/>
    </source>
</evidence>
<evidence type="ECO:0000256" key="3">
    <source>
        <dbReference type="ARBA" id="ARBA00022527"/>
    </source>
</evidence>
<feature type="domain" description="Protein kinase" evidence="17">
    <location>
        <begin position="772"/>
        <end position="1050"/>
    </location>
</feature>
<keyword evidence="12" id="KW-1015">Disulfide bond</keyword>
<dbReference type="InterPro" id="IPR036426">
    <property type="entry name" value="Bulb-type_lectin_dom_sf"/>
</dbReference>
<dbReference type="GO" id="GO:0004674">
    <property type="term" value="F:protein serine/threonine kinase activity"/>
    <property type="evidence" value="ECO:0007669"/>
    <property type="project" value="UniProtKB-KW"/>
</dbReference>
<dbReference type="PROSITE" id="PS50927">
    <property type="entry name" value="BULB_LECTIN"/>
    <property type="match status" value="1"/>
</dbReference>
<keyword evidence="11 15" id="KW-0472">Membrane</keyword>
<evidence type="ECO:0000256" key="9">
    <source>
        <dbReference type="ARBA" id="ARBA00022840"/>
    </source>
</evidence>
<feature type="compositionally biased region" description="Low complexity" evidence="14">
    <location>
        <begin position="1066"/>
        <end position="1080"/>
    </location>
</feature>
<evidence type="ECO:0000256" key="16">
    <source>
        <dbReference type="SAM" id="SignalP"/>
    </source>
</evidence>
<dbReference type="InterPro" id="IPR011009">
    <property type="entry name" value="Kinase-like_dom_sf"/>
</dbReference>
<evidence type="ECO:0000256" key="5">
    <source>
        <dbReference type="ARBA" id="ARBA00022692"/>
    </source>
</evidence>
<reference evidence="20 21" key="1">
    <citation type="journal article" date="2019" name="Nat. Plants">
        <title>Stout camphor tree genome fills gaps in understanding of flowering plant genome evolution.</title>
        <authorList>
            <person name="Chaw S.M."/>
            <person name="Liu Y.C."/>
            <person name="Wu Y.W."/>
            <person name="Wang H.Y."/>
            <person name="Lin C.I."/>
            <person name="Wu C.S."/>
            <person name="Ke H.M."/>
            <person name="Chang L.Y."/>
            <person name="Hsu C.Y."/>
            <person name="Yang H.T."/>
            <person name="Sudianto E."/>
            <person name="Hsu M.H."/>
            <person name="Wu K.P."/>
            <person name="Wang L.N."/>
            <person name="Leebens-Mack J.H."/>
            <person name="Tsai I.J."/>
        </authorList>
    </citation>
    <scope>NUCLEOTIDE SEQUENCE [LARGE SCALE GENOMIC DNA]</scope>
    <source>
        <strain evidence="21">cv. Chaw 1501</strain>
        <tissue evidence="20">Young leaves</tissue>
    </source>
</reference>
<dbReference type="Gene3D" id="1.10.510.10">
    <property type="entry name" value="Transferase(Phosphotransferase) domain 1"/>
    <property type="match status" value="1"/>
</dbReference>
<proteinExistence type="predicted"/>
<evidence type="ECO:0000256" key="15">
    <source>
        <dbReference type="SAM" id="Phobius"/>
    </source>
</evidence>